<dbReference type="PROSITE" id="PS51063">
    <property type="entry name" value="HTH_CRP_2"/>
    <property type="match status" value="1"/>
</dbReference>
<evidence type="ECO:0000256" key="1">
    <source>
        <dbReference type="ARBA" id="ARBA00023015"/>
    </source>
</evidence>
<dbReference type="InterPro" id="IPR036390">
    <property type="entry name" value="WH_DNA-bd_sf"/>
</dbReference>
<dbReference type="InterPro" id="IPR036388">
    <property type="entry name" value="WH-like_DNA-bd_sf"/>
</dbReference>
<dbReference type="Proteomes" id="UP000432089">
    <property type="component" value="Unassembled WGS sequence"/>
</dbReference>
<evidence type="ECO:0000313" key="6">
    <source>
        <dbReference type="Proteomes" id="UP000432089"/>
    </source>
</evidence>
<dbReference type="Gene3D" id="2.60.120.10">
    <property type="entry name" value="Jelly Rolls"/>
    <property type="match status" value="1"/>
</dbReference>
<evidence type="ECO:0000259" key="4">
    <source>
        <dbReference type="PROSITE" id="PS51063"/>
    </source>
</evidence>
<dbReference type="Pfam" id="PF13545">
    <property type="entry name" value="HTH_Crp_2"/>
    <property type="match status" value="1"/>
</dbReference>
<comment type="caution">
    <text evidence="5">The sequence shown here is derived from an EMBL/GenBank/DDBJ whole genome shotgun (WGS) entry which is preliminary data.</text>
</comment>
<dbReference type="InterPro" id="IPR018490">
    <property type="entry name" value="cNMP-bd_dom_sf"/>
</dbReference>
<organism evidence="5 6">
    <name type="scientific">Plantimonas leprariae</name>
    <dbReference type="NCBI Taxonomy" id="2615207"/>
    <lineage>
        <taxon>Bacteria</taxon>
        <taxon>Pseudomonadati</taxon>
        <taxon>Pseudomonadota</taxon>
        <taxon>Alphaproteobacteria</taxon>
        <taxon>Hyphomicrobiales</taxon>
        <taxon>Aurantimonadaceae</taxon>
        <taxon>Plantimonas</taxon>
    </lineage>
</organism>
<protein>
    <submittedName>
        <fullName evidence="5">Crp/Fnr family transcriptional regulator</fullName>
    </submittedName>
</protein>
<accession>A0A7V7PPQ2</accession>
<keyword evidence="6" id="KW-1185">Reference proteome</keyword>
<feature type="domain" description="HTH crp-type" evidence="4">
    <location>
        <begin position="151"/>
        <end position="225"/>
    </location>
</feature>
<keyword evidence="3" id="KW-0804">Transcription</keyword>
<keyword evidence="1" id="KW-0805">Transcription regulation</keyword>
<dbReference type="AlphaFoldDB" id="A0A7V7PPQ2"/>
<dbReference type="Gene3D" id="1.10.10.10">
    <property type="entry name" value="Winged helix-like DNA-binding domain superfamily/Winged helix DNA-binding domain"/>
    <property type="match status" value="1"/>
</dbReference>
<dbReference type="GO" id="GO:0006355">
    <property type="term" value="P:regulation of DNA-templated transcription"/>
    <property type="evidence" value="ECO:0007669"/>
    <property type="project" value="InterPro"/>
</dbReference>
<name>A0A7V7PPQ2_9HYPH</name>
<proteinExistence type="predicted"/>
<dbReference type="Pfam" id="PF00027">
    <property type="entry name" value="cNMP_binding"/>
    <property type="match status" value="1"/>
</dbReference>
<dbReference type="GO" id="GO:0003677">
    <property type="term" value="F:DNA binding"/>
    <property type="evidence" value="ECO:0007669"/>
    <property type="project" value="UniProtKB-KW"/>
</dbReference>
<dbReference type="InterPro" id="IPR012318">
    <property type="entry name" value="HTH_CRP"/>
</dbReference>
<dbReference type="InterPro" id="IPR014710">
    <property type="entry name" value="RmlC-like_jellyroll"/>
</dbReference>
<dbReference type="SUPFAM" id="SSF46785">
    <property type="entry name" value="Winged helix' DNA-binding domain"/>
    <property type="match status" value="1"/>
</dbReference>
<gene>
    <name evidence="5" type="ORF">F6X38_10800</name>
</gene>
<evidence type="ECO:0000256" key="2">
    <source>
        <dbReference type="ARBA" id="ARBA00023125"/>
    </source>
</evidence>
<sequence>MGSDNEALDVLLRRLSSASELSDKDRDILAGLDFDYRSFPPRARIAEMGDTPTLCFVVLDGVTSRYQLTRDGEYQIHAIQIRGELPDLCSLHLGEMDHSIRTLSECRLAFVEHASLFDACNRSPTINAAFWRETLIDAAIYRASNLRIGKLSAVARLAHLICEMTLRFDAVGAVRDGRYTLDMTQQEIGDLLALSFVSVNRALRTLREEGLAGMERRTVEILDWDRLVERGMFDPVYLHMNA</sequence>
<reference evidence="5 6" key="1">
    <citation type="submission" date="2019-09" db="EMBL/GenBank/DDBJ databases">
        <title>YIM 132180 draft genome.</title>
        <authorList>
            <person name="Zhang K."/>
        </authorList>
    </citation>
    <scope>NUCLEOTIDE SEQUENCE [LARGE SCALE GENOMIC DNA]</scope>
    <source>
        <strain evidence="5 6">YIM 132180</strain>
    </source>
</reference>
<keyword evidence="2" id="KW-0238">DNA-binding</keyword>
<dbReference type="InterPro" id="IPR000595">
    <property type="entry name" value="cNMP-bd_dom"/>
</dbReference>
<evidence type="ECO:0000313" key="5">
    <source>
        <dbReference type="EMBL" id="KAB0680048.1"/>
    </source>
</evidence>
<evidence type="ECO:0000256" key="3">
    <source>
        <dbReference type="ARBA" id="ARBA00023163"/>
    </source>
</evidence>
<dbReference type="CDD" id="cd00038">
    <property type="entry name" value="CAP_ED"/>
    <property type="match status" value="1"/>
</dbReference>
<dbReference type="EMBL" id="VZDO01000007">
    <property type="protein sequence ID" value="KAB0680048.1"/>
    <property type="molecule type" value="Genomic_DNA"/>
</dbReference>
<dbReference type="RefSeq" id="WP_150969776.1">
    <property type="nucleotide sequence ID" value="NZ_VZDO01000007.1"/>
</dbReference>
<dbReference type="SUPFAM" id="SSF51206">
    <property type="entry name" value="cAMP-binding domain-like"/>
    <property type="match status" value="1"/>
</dbReference>
<dbReference type="SMART" id="SM00419">
    <property type="entry name" value="HTH_CRP"/>
    <property type="match status" value="1"/>
</dbReference>